<sequence>MARHKERGPDGRFVKASTGVGALLLALWLAVSGGGLGGGAAGGVAGSGSSAAAGSSGSGASASRSVRAKNRSQDGTARRLSRAGREVHRLDGDVRTDCGSVSYGRVRDFFVGTPCVGVGRASFEVREGGARVVVAVAAVEMPGTADAMGLKRLVDTYGTGNVRELRTPRGVRWTGRHYTSGRDDVTVVNAQAEPIGASAVAARLADAVARDAARS</sequence>
<evidence type="ECO:0000313" key="3">
    <source>
        <dbReference type="Proteomes" id="UP000232453"/>
    </source>
</evidence>
<evidence type="ECO:0000313" key="2">
    <source>
        <dbReference type="EMBL" id="PKB29430.1"/>
    </source>
</evidence>
<accession>A0AA44ULJ5</accession>
<name>A0AA44ULJ5_PSEA5</name>
<dbReference type="RefSeq" id="WP_100877834.1">
    <property type="nucleotide sequence ID" value="NZ_CP052771.1"/>
</dbReference>
<proteinExistence type="predicted"/>
<comment type="caution">
    <text evidence="2">The sequence shown here is derived from an EMBL/GenBank/DDBJ whole genome shotgun (WGS) entry which is preliminary data.</text>
</comment>
<dbReference type="Proteomes" id="UP000232453">
    <property type="component" value="Unassembled WGS sequence"/>
</dbReference>
<protein>
    <submittedName>
        <fullName evidence="2">Uncharacterized protein</fullName>
    </submittedName>
</protein>
<dbReference type="EMBL" id="PHUJ01000003">
    <property type="protein sequence ID" value="PKB29430.1"/>
    <property type="molecule type" value="Genomic_DNA"/>
</dbReference>
<dbReference type="AlphaFoldDB" id="A0AA44ULJ5"/>
<organism evidence="2 3">
    <name type="scientific">Pseudonocardia alni</name>
    <name type="common">Amycolata alni</name>
    <dbReference type="NCBI Taxonomy" id="33907"/>
    <lineage>
        <taxon>Bacteria</taxon>
        <taxon>Bacillati</taxon>
        <taxon>Actinomycetota</taxon>
        <taxon>Actinomycetes</taxon>
        <taxon>Pseudonocardiales</taxon>
        <taxon>Pseudonocardiaceae</taxon>
        <taxon>Pseudonocardia</taxon>
    </lineage>
</organism>
<reference evidence="2 3" key="1">
    <citation type="submission" date="2017-11" db="EMBL/GenBank/DDBJ databases">
        <title>Sequencing the genomes of 1000 actinobacteria strains.</title>
        <authorList>
            <person name="Klenk H.-P."/>
        </authorList>
    </citation>
    <scope>NUCLEOTIDE SEQUENCE [LARGE SCALE GENOMIC DNA]</scope>
    <source>
        <strain evidence="2 3">DSM 44104</strain>
    </source>
</reference>
<evidence type="ECO:0000256" key="1">
    <source>
        <dbReference type="SAM" id="MobiDB-lite"/>
    </source>
</evidence>
<feature type="region of interest" description="Disordered" evidence="1">
    <location>
        <begin position="47"/>
        <end position="85"/>
    </location>
</feature>
<gene>
    <name evidence="2" type="ORF">ATL51_1060</name>
</gene>
<feature type="compositionally biased region" description="Low complexity" evidence="1">
    <location>
        <begin position="47"/>
        <end position="63"/>
    </location>
</feature>